<dbReference type="InterPro" id="IPR011991">
    <property type="entry name" value="ArsR-like_HTH"/>
</dbReference>
<dbReference type="OrthoDB" id="9798835at2"/>
<dbReference type="GO" id="GO:0003677">
    <property type="term" value="F:DNA binding"/>
    <property type="evidence" value="ECO:0007669"/>
    <property type="project" value="UniProtKB-KW"/>
</dbReference>
<dbReference type="PROSITE" id="PS50987">
    <property type="entry name" value="HTH_ARSR_2"/>
    <property type="match status" value="1"/>
</dbReference>
<dbReference type="InterPro" id="IPR001845">
    <property type="entry name" value="HTH_ArsR_DNA-bd_dom"/>
</dbReference>
<name>A0A6I0EZH8_9FIRM</name>
<sequence>MDEKELLRLLRALADESRIKILQRIEKGEICNCELTDIFPLRQSTISHHLKVLAEANLVVLRKQGKWTYYQLNRQTLEQIGPSLHQVLSDLVRY</sequence>
<organism evidence="5 6">
    <name type="scientific">Heliorestis acidaminivorans</name>
    <dbReference type="NCBI Taxonomy" id="553427"/>
    <lineage>
        <taxon>Bacteria</taxon>
        <taxon>Bacillati</taxon>
        <taxon>Bacillota</taxon>
        <taxon>Clostridia</taxon>
        <taxon>Eubacteriales</taxon>
        <taxon>Heliobacteriaceae</taxon>
        <taxon>Heliorestis</taxon>
    </lineage>
</organism>
<keyword evidence="3" id="KW-0804">Transcription</keyword>
<evidence type="ECO:0000256" key="3">
    <source>
        <dbReference type="ARBA" id="ARBA00023163"/>
    </source>
</evidence>
<dbReference type="SMART" id="SM00418">
    <property type="entry name" value="HTH_ARSR"/>
    <property type="match status" value="1"/>
</dbReference>
<evidence type="ECO:0000313" key="6">
    <source>
        <dbReference type="Proteomes" id="UP000468766"/>
    </source>
</evidence>
<keyword evidence="2" id="KW-0238">DNA-binding</keyword>
<evidence type="ECO:0000256" key="2">
    <source>
        <dbReference type="ARBA" id="ARBA00023125"/>
    </source>
</evidence>
<dbReference type="Proteomes" id="UP000468766">
    <property type="component" value="Unassembled WGS sequence"/>
</dbReference>
<evidence type="ECO:0000313" key="5">
    <source>
        <dbReference type="EMBL" id="KAB2951031.1"/>
    </source>
</evidence>
<dbReference type="PANTHER" id="PTHR33154:SF33">
    <property type="entry name" value="TRANSCRIPTIONAL REPRESSOR SDPR"/>
    <property type="match status" value="1"/>
</dbReference>
<dbReference type="GO" id="GO:0003700">
    <property type="term" value="F:DNA-binding transcription factor activity"/>
    <property type="evidence" value="ECO:0007669"/>
    <property type="project" value="InterPro"/>
</dbReference>
<dbReference type="Gene3D" id="1.10.10.10">
    <property type="entry name" value="Winged helix-like DNA-binding domain superfamily/Winged helix DNA-binding domain"/>
    <property type="match status" value="1"/>
</dbReference>
<dbReference type="RefSeq" id="WP_151621762.1">
    <property type="nucleotide sequence ID" value="NZ_WBXO01000016.1"/>
</dbReference>
<dbReference type="InterPro" id="IPR036388">
    <property type="entry name" value="WH-like_DNA-bd_sf"/>
</dbReference>
<proteinExistence type="predicted"/>
<comment type="caution">
    <text evidence="5">The sequence shown here is derived from an EMBL/GenBank/DDBJ whole genome shotgun (WGS) entry which is preliminary data.</text>
</comment>
<reference evidence="5 6" key="1">
    <citation type="submission" date="2019-10" db="EMBL/GenBank/DDBJ databases">
        <title>Whole-genome sequence of the extremophile Heliorestis acidaminivorans DSM 24790.</title>
        <authorList>
            <person name="Kyndt J.A."/>
            <person name="Meyer T.E."/>
        </authorList>
    </citation>
    <scope>NUCLEOTIDE SEQUENCE [LARGE SCALE GENOMIC DNA]</scope>
    <source>
        <strain evidence="5 6">DSM 24790</strain>
    </source>
</reference>
<feature type="domain" description="HTH arsR-type" evidence="4">
    <location>
        <begin position="1"/>
        <end position="94"/>
    </location>
</feature>
<protein>
    <submittedName>
        <fullName evidence="5">Winged helix-turn-helix transcriptional regulator</fullName>
    </submittedName>
</protein>
<evidence type="ECO:0000259" key="4">
    <source>
        <dbReference type="PROSITE" id="PS50987"/>
    </source>
</evidence>
<dbReference type="CDD" id="cd00090">
    <property type="entry name" value="HTH_ARSR"/>
    <property type="match status" value="1"/>
</dbReference>
<evidence type="ECO:0000256" key="1">
    <source>
        <dbReference type="ARBA" id="ARBA00023015"/>
    </source>
</evidence>
<dbReference type="Pfam" id="PF01022">
    <property type="entry name" value="HTH_5"/>
    <property type="match status" value="1"/>
</dbReference>
<keyword evidence="6" id="KW-1185">Reference proteome</keyword>
<dbReference type="InterPro" id="IPR036390">
    <property type="entry name" value="WH_DNA-bd_sf"/>
</dbReference>
<dbReference type="PRINTS" id="PR00778">
    <property type="entry name" value="HTHARSR"/>
</dbReference>
<accession>A0A6I0EZH8</accession>
<dbReference type="SUPFAM" id="SSF46785">
    <property type="entry name" value="Winged helix' DNA-binding domain"/>
    <property type="match status" value="1"/>
</dbReference>
<dbReference type="EMBL" id="WBXO01000016">
    <property type="protein sequence ID" value="KAB2951031.1"/>
    <property type="molecule type" value="Genomic_DNA"/>
</dbReference>
<dbReference type="NCBIfam" id="NF033788">
    <property type="entry name" value="HTH_metalloreg"/>
    <property type="match status" value="1"/>
</dbReference>
<dbReference type="PANTHER" id="PTHR33154">
    <property type="entry name" value="TRANSCRIPTIONAL REGULATOR, ARSR FAMILY"/>
    <property type="match status" value="1"/>
</dbReference>
<keyword evidence="1" id="KW-0805">Transcription regulation</keyword>
<dbReference type="AlphaFoldDB" id="A0A6I0EZH8"/>
<dbReference type="InterPro" id="IPR051081">
    <property type="entry name" value="HTH_MetalResp_TranReg"/>
</dbReference>
<gene>
    <name evidence="5" type="ORF">F9B85_13560</name>
</gene>